<gene>
    <name evidence="2" type="ORF">PtrM4_029570</name>
</gene>
<protein>
    <submittedName>
        <fullName evidence="2">Uncharacterized protein</fullName>
    </submittedName>
</protein>
<organism evidence="2 3">
    <name type="scientific">Pyrenophora tritici-repentis</name>
    <dbReference type="NCBI Taxonomy" id="45151"/>
    <lineage>
        <taxon>Eukaryota</taxon>
        <taxon>Fungi</taxon>
        <taxon>Dikarya</taxon>
        <taxon>Ascomycota</taxon>
        <taxon>Pezizomycotina</taxon>
        <taxon>Dothideomycetes</taxon>
        <taxon>Pleosporomycetidae</taxon>
        <taxon>Pleosporales</taxon>
        <taxon>Pleosporineae</taxon>
        <taxon>Pleosporaceae</taxon>
        <taxon>Pyrenophora</taxon>
    </lineage>
</organism>
<sequence>MTPSPHASQYPAPPDGQDPHYTPLYPSTQVLDGQPPRVAYPQEAGFPKLDNINEVLQAQQALQANHALSAPQQSKPNRLRKACDSCSIRKVKAGSLSPRRRESATWFY</sequence>
<feature type="region of interest" description="Disordered" evidence="1">
    <location>
        <begin position="1"/>
        <end position="43"/>
    </location>
</feature>
<accession>A0A2W1EPR9</accession>
<comment type="caution">
    <text evidence="2">The sequence shown here is derived from an EMBL/GenBank/DDBJ whole genome shotgun (WGS) entry which is preliminary data.</text>
</comment>
<reference evidence="2 3" key="1">
    <citation type="journal article" date="2018" name="BMC Genomics">
        <title>Comparative genomics of the wheat fungal pathogen Pyrenophora tritici-repentis reveals chromosomal variations and genome plasticity.</title>
        <authorList>
            <person name="Moolhuijzen P."/>
            <person name="See P.T."/>
            <person name="Hane J.K."/>
            <person name="Shi G."/>
            <person name="Liu Z."/>
            <person name="Oliver R.P."/>
            <person name="Moffat C.S."/>
        </authorList>
    </citation>
    <scope>NUCLEOTIDE SEQUENCE [LARGE SCALE GENOMIC DNA]</scope>
    <source>
        <strain evidence="2">M4</strain>
    </source>
</reference>
<evidence type="ECO:0000313" key="2">
    <source>
        <dbReference type="EMBL" id="KAF7578717.1"/>
    </source>
</evidence>
<dbReference type="GeneID" id="90954444"/>
<proteinExistence type="predicted"/>
<dbReference type="KEGG" id="ptrr:90954444"/>
<dbReference type="EMBL" id="NQIK02000001">
    <property type="protein sequence ID" value="KAF7578717.1"/>
    <property type="molecule type" value="Genomic_DNA"/>
</dbReference>
<dbReference type="Proteomes" id="UP000245464">
    <property type="component" value="Chromosome 1"/>
</dbReference>
<evidence type="ECO:0000256" key="1">
    <source>
        <dbReference type="SAM" id="MobiDB-lite"/>
    </source>
</evidence>
<dbReference type="RefSeq" id="XP_065966078.1">
    <property type="nucleotide sequence ID" value="XM_066103876.1"/>
</dbReference>
<dbReference type="AlphaFoldDB" id="A0A2W1EPR9"/>
<evidence type="ECO:0000313" key="3">
    <source>
        <dbReference type="Proteomes" id="UP000245464"/>
    </source>
</evidence>
<name>A0A2W1EPR9_9PLEO</name>